<proteinExistence type="predicted"/>
<reference evidence="1 3" key="1">
    <citation type="journal article" date="2011" name="Nature">
        <title>The Medicago genome provides insight into the evolution of rhizobial symbioses.</title>
        <authorList>
            <person name="Young N.D."/>
            <person name="Debelle F."/>
            <person name="Oldroyd G.E."/>
            <person name="Geurts R."/>
            <person name="Cannon S.B."/>
            <person name="Udvardi M.K."/>
            <person name="Benedito V.A."/>
            <person name="Mayer K.F."/>
            <person name="Gouzy J."/>
            <person name="Schoof H."/>
            <person name="Van de Peer Y."/>
            <person name="Proost S."/>
            <person name="Cook D.R."/>
            <person name="Meyers B.C."/>
            <person name="Spannagl M."/>
            <person name="Cheung F."/>
            <person name="De Mita S."/>
            <person name="Krishnakumar V."/>
            <person name="Gundlach H."/>
            <person name="Zhou S."/>
            <person name="Mudge J."/>
            <person name="Bharti A.K."/>
            <person name="Murray J.D."/>
            <person name="Naoumkina M.A."/>
            <person name="Rosen B."/>
            <person name="Silverstein K.A."/>
            <person name="Tang H."/>
            <person name="Rombauts S."/>
            <person name="Zhao P.X."/>
            <person name="Zhou P."/>
            <person name="Barbe V."/>
            <person name="Bardou P."/>
            <person name="Bechner M."/>
            <person name="Bellec A."/>
            <person name="Berger A."/>
            <person name="Berges H."/>
            <person name="Bidwell S."/>
            <person name="Bisseling T."/>
            <person name="Choisne N."/>
            <person name="Couloux A."/>
            <person name="Denny R."/>
            <person name="Deshpande S."/>
            <person name="Dai X."/>
            <person name="Doyle J.J."/>
            <person name="Dudez A.M."/>
            <person name="Farmer A.D."/>
            <person name="Fouteau S."/>
            <person name="Franken C."/>
            <person name="Gibelin C."/>
            <person name="Gish J."/>
            <person name="Goldstein S."/>
            <person name="Gonzalez A.J."/>
            <person name="Green P.J."/>
            <person name="Hallab A."/>
            <person name="Hartog M."/>
            <person name="Hua A."/>
            <person name="Humphray S.J."/>
            <person name="Jeong D.H."/>
            <person name="Jing Y."/>
            <person name="Jocker A."/>
            <person name="Kenton S.M."/>
            <person name="Kim D.J."/>
            <person name="Klee K."/>
            <person name="Lai H."/>
            <person name="Lang C."/>
            <person name="Lin S."/>
            <person name="Macmil S.L."/>
            <person name="Magdelenat G."/>
            <person name="Matthews L."/>
            <person name="McCorrison J."/>
            <person name="Monaghan E.L."/>
            <person name="Mun J.H."/>
            <person name="Najar F.Z."/>
            <person name="Nicholson C."/>
            <person name="Noirot C."/>
            <person name="O'Bleness M."/>
            <person name="Paule C.R."/>
            <person name="Poulain J."/>
            <person name="Prion F."/>
            <person name="Qin B."/>
            <person name="Qu C."/>
            <person name="Retzel E.F."/>
            <person name="Riddle C."/>
            <person name="Sallet E."/>
            <person name="Samain S."/>
            <person name="Samson N."/>
            <person name="Sanders I."/>
            <person name="Saurat O."/>
            <person name="Scarpelli C."/>
            <person name="Schiex T."/>
            <person name="Segurens B."/>
            <person name="Severin A.J."/>
            <person name="Sherrier D.J."/>
            <person name="Shi R."/>
            <person name="Sims S."/>
            <person name="Singer S.R."/>
            <person name="Sinharoy S."/>
            <person name="Sterck L."/>
            <person name="Viollet A."/>
            <person name="Wang B.B."/>
            <person name="Wang K."/>
            <person name="Wang M."/>
            <person name="Wang X."/>
            <person name="Warfsmann J."/>
            <person name="Weissenbach J."/>
            <person name="White D.D."/>
            <person name="White J.D."/>
            <person name="Wiley G.B."/>
            <person name="Wincker P."/>
            <person name="Xing Y."/>
            <person name="Yang L."/>
            <person name="Yao Z."/>
            <person name="Ying F."/>
            <person name="Zhai J."/>
            <person name="Zhou L."/>
            <person name="Zuber A."/>
            <person name="Denarie J."/>
            <person name="Dixon R.A."/>
            <person name="May G.D."/>
            <person name="Schwartz D.C."/>
            <person name="Rogers J."/>
            <person name="Quetier F."/>
            <person name="Town C.D."/>
            <person name="Roe B.A."/>
        </authorList>
    </citation>
    <scope>NUCLEOTIDE SEQUENCE [LARGE SCALE GENOMIC DNA]</scope>
    <source>
        <strain evidence="1">A17</strain>
        <strain evidence="2 3">cv. Jemalong A17</strain>
    </source>
</reference>
<accession>A0A072TJV2</accession>
<evidence type="ECO:0000313" key="1">
    <source>
        <dbReference type="EMBL" id="KEH17717.1"/>
    </source>
</evidence>
<name>A0A072TJV2_MEDTR</name>
<sequence length="82" mass="9382">MLELDKEVFYNLNKKDKKVVLVYDSDQEREILDLGLDIEPGPIGETLKGAYPDGLRGTGRVFVEKLTPPGIFIPFLWVVYRL</sequence>
<evidence type="ECO:0000313" key="2">
    <source>
        <dbReference type="EnsemblPlants" id="KEH17717"/>
    </source>
</evidence>
<reference evidence="1 3" key="2">
    <citation type="journal article" date="2014" name="BMC Genomics">
        <title>An improved genome release (version Mt4.0) for the model legume Medicago truncatula.</title>
        <authorList>
            <person name="Tang H."/>
            <person name="Krishnakumar V."/>
            <person name="Bidwell S."/>
            <person name="Rosen B."/>
            <person name="Chan A."/>
            <person name="Zhou S."/>
            <person name="Gentzbittel L."/>
            <person name="Childs K.L."/>
            <person name="Yandell M."/>
            <person name="Gundlach H."/>
            <person name="Mayer K.F."/>
            <person name="Schwartz D.C."/>
            <person name="Town C.D."/>
        </authorList>
    </citation>
    <scope>GENOME REANNOTATION</scope>
    <source>
        <strain evidence="1">A17</strain>
        <strain evidence="2 3">cv. Jemalong A17</strain>
    </source>
</reference>
<dbReference type="AlphaFoldDB" id="A0A072TJV2"/>
<evidence type="ECO:0000313" key="3">
    <source>
        <dbReference type="Proteomes" id="UP000002051"/>
    </source>
</evidence>
<keyword evidence="3" id="KW-1185">Reference proteome</keyword>
<reference evidence="2" key="3">
    <citation type="submission" date="2015-06" db="UniProtKB">
        <authorList>
            <consortium name="EnsemblPlants"/>
        </authorList>
    </citation>
    <scope>IDENTIFICATION</scope>
    <source>
        <strain evidence="2">cv. Jemalong A17</strain>
    </source>
</reference>
<dbReference type="Proteomes" id="UP000002051">
    <property type="component" value="Unassembled WGS sequence"/>
</dbReference>
<organism evidence="1 3">
    <name type="scientific">Medicago truncatula</name>
    <name type="common">Barrel medic</name>
    <name type="synonym">Medicago tribuloides</name>
    <dbReference type="NCBI Taxonomy" id="3880"/>
    <lineage>
        <taxon>Eukaryota</taxon>
        <taxon>Viridiplantae</taxon>
        <taxon>Streptophyta</taxon>
        <taxon>Embryophyta</taxon>
        <taxon>Tracheophyta</taxon>
        <taxon>Spermatophyta</taxon>
        <taxon>Magnoliopsida</taxon>
        <taxon>eudicotyledons</taxon>
        <taxon>Gunneridae</taxon>
        <taxon>Pentapetalae</taxon>
        <taxon>rosids</taxon>
        <taxon>fabids</taxon>
        <taxon>Fabales</taxon>
        <taxon>Fabaceae</taxon>
        <taxon>Papilionoideae</taxon>
        <taxon>50 kb inversion clade</taxon>
        <taxon>NPAAA clade</taxon>
        <taxon>Hologalegina</taxon>
        <taxon>IRL clade</taxon>
        <taxon>Trifolieae</taxon>
        <taxon>Medicago</taxon>
    </lineage>
</organism>
<gene>
    <name evidence="1" type="ORF">MTR_0002s0670</name>
</gene>
<dbReference type="EnsemblPlants" id="KEH17717">
    <property type="protein sequence ID" value="KEH17717"/>
    <property type="gene ID" value="MTR_0002s0670"/>
</dbReference>
<dbReference type="EMBL" id="KL402727">
    <property type="protein sequence ID" value="KEH17717.1"/>
    <property type="molecule type" value="Genomic_DNA"/>
</dbReference>
<protein>
    <submittedName>
        <fullName evidence="1 2">Uncharacterized protein</fullName>
    </submittedName>
</protein>
<dbReference type="HOGENOM" id="CLU_2561855_0_0_1"/>